<keyword evidence="2" id="KW-0808">Transferase</keyword>
<dbReference type="Pfam" id="PF20309">
    <property type="entry name" value="DRHyd-ASK"/>
    <property type="match status" value="1"/>
</dbReference>
<gene>
    <name evidence="8" type="ORF">CRENBAI_014758</name>
</gene>
<keyword evidence="9" id="KW-1185">Reference proteome</keyword>
<evidence type="ECO:0000313" key="9">
    <source>
        <dbReference type="Proteomes" id="UP001311232"/>
    </source>
</evidence>
<evidence type="ECO:0000256" key="1">
    <source>
        <dbReference type="ARBA" id="ARBA00022527"/>
    </source>
</evidence>
<dbReference type="Pfam" id="PF13281">
    <property type="entry name" value="MAP3K_TRAF_bd"/>
    <property type="match status" value="1"/>
</dbReference>
<evidence type="ECO:0000259" key="7">
    <source>
        <dbReference type="Pfam" id="PF20309"/>
    </source>
</evidence>
<sequence length="562" mass="63759">MDQGQGAQVADMVGEHAAGVCASERGEVSSPSPPAKQRSLRVLYVLNDGLKSVMASSPESGALQCLQRACDSESALLTTVTFGRLDFGETAVLDSFYDADIAVVDMSDVFRQPSLFYHLGVRESFDMANNVILYHDTDPDTAQSLKDMVAQKNTASSGNYYFIPYIVTPNHEYMCCESDAQRRASEYMQPSWDNLLGPLCVPLTDRFTSLLKDIHVTSCASFKDTLLNDIRKAREKYQGEELAKELARIKLRMDNTEVLTQDIVMNLLFSYRDIQDYDAMVKLVETLETLPTCDLATQPMIQFHYAFALNRRNSPGDREQALRVMLQVLQTSEHPAPDMFCLCGRIYKDIFLDSDCKDTVNRDNAIQWYRKGFELQPTLYSGINLAVLLIVAGQQFESSIELRKIGVRLNSLLGRKGSLEKMNNYWDVGQFFTVSMLASDIPKATQAAEKLFKLKPPLWYLRSVVQNLQLIQRFKKQVLILEPTKIYQPSYVSINNEAEEKHVSIWHVSPVESKGIHEWNFTATSIKGISISKFDERCCFLYVHDNSDDFQIYFSTEEQCGR</sequence>
<evidence type="ECO:0000259" key="6">
    <source>
        <dbReference type="Pfam" id="PF13281"/>
    </source>
</evidence>
<keyword evidence="1" id="KW-0723">Serine/threonine-protein kinase</keyword>
<dbReference type="PANTHER" id="PTHR11584:SF363">
    <property type="entry name" value="MITOGEN-ACTIVATED PROTEIN KINASE KINASE KINASE 15"/>
    <property type="match status" value="1"/>
</dbReference>
<proteinExistence type="predicted"/>
<dbReference type="EMBL" id="JAHHUM010002623">
    <property type="protein sequence ID" value="KAK5602252.1"/>
    <property type="molecule type" value="Genomic_DNA"/>
</dbReference>
<evidence type="ECO:0000256" key="3">
    <source>
        <dbReference type="ARBA" id="ARBA00022741"/>
    </source>
</evidence>
<evidence type="ECO:0000313" key="8">
    <source>
        <dbReference type="EMBL" id="KAK5602252.1"/>
    </source>
</evidence>
<evidence type="ECO:0008006" key="10">
    <source>
        <dbReference type="Google" id="ProtNLM"/>
    </source>
</evidence>
<feature type="domain" description="MAP3K deoxyribohydrolase" evidence="7">
    <location>
        <begin position="65"/>
        <end position="100"/>
    </location>
</feature>
<dbReference type="GO" id="GO:0033554">
    <property type="term" value="P:cellular response to stress"/>
    <property type="evidence" value="ECO:0007669"/>
    <property type="project" value="TreeGrafter"/>
</dbReference>
<dbReference type="GO" id="GO:0005524">
    <property type="term" value="F:ATP binding"/>
    <property type="evidence" value="ECO:0007669"/>
    <property type="project" value="UniProtKB-KW"/>
</dbReference>
<dbReference type="AlphaFoldDB" id="A0AAV9R1K6"/>
<organism evidence="8 9">
    <name type="scientific">Crenichthys baileyi</name>
    <name type="common">White River springfish</name>
    <dbReference type="NCBI Taxonomy" id="28760"/>
    <lineage>
        <taxon>Eukaryota</taxon>
        <taxon>Metazoa</taxon>
        <taxon>Chordata</taxon>
        <taxon>Craniata</taxon>
        <taxon>Vertebrata</taxon>
        <taxon>Euteleostomi</taxon>
        <taxon>Actinopterygii</taxon>
        <taxon>Neopterygii</taxon>
        <taxon>Teleostei</taxon>
        <taxon>Neoteleostei</taxon>
        <taxon>Acanthomorphata</taxon>
        <taxon>Ovalentaria</taxon>
        <taxon>Atherinomorphae</taxon>
        <taxon>Cyprinodontiformes</taxon>
        <taxon>Goodeidae</taxon>
        <taxon>Crenichthys</taxon>
    </lineage>
</organism>
<keyword evidence="4" id="KW-0418">Kinase</keyword>
<keyword evidence="5" id="KW-0067">ATP-binding</keyword>
<dbReference type="PANTHER" id="PTHR11584">
    <property type="entry name" value="SERINE/THREONINE PROTEIN KINASE"/>
    <property type="match status" value="1"/>
</dbReference>
<evidence type="ECO:0000256" key="4">
    <source>
        <dbReference type="ARBA" id="ARBA00022777"/>
    </source>
</evidence>
<reference evidence="8 9" key="1">
    <citation type="submission" date="2021-06" db="EMBL/GenBank/DDBJ databases">
        <authorList>
            <person name="Palmer J.M."/>
        </authorList>
    </citation>
    <scope>NUCLEOTIDE SEQUENCE [LARGE SCALE GENOMIC DNA]</scope>
    <source>
        <strain evidence="8 9">MEX-2019</strain>
        <tissue evidence="8">Muscle</tissue>
    </source>
</reference>
<accession>A0AAV9R1K6</accession>
<feature type="domain" description="MAP3K TRAFs-binding" evidence="6">
    <location>
        <begin position="115"/>
        <end position="478"/>
    </location>
</feature>
<dbReference type="InterPro" id="IPR046872">
    <property type="entry name" value="DRHyd-ASK"/>
</dbReference>
<dbReference type="Proteomes" id="UP001311232">
    <property type="component" value="Unassembled WGS sequence"/>
</dbReference>
<protein>
    <recommendedName>
        <fullName evidence="10">Mitogen-activated protein kinase kinase kinase 15</fullName>
    </recommendedName>
</protein>
<dbReference type="GO" id="GO:0046872">
    <property type="term" value="F:metal ion binding"/>
    <property type="evidence" value="ECO:0007669"/>
    <property type="project" value="UniProtKB-KW"/>
</dbReference>
<evidence type="ECO:0000256" key="2">
    <source>
        <dbReference type="ARBA" id="ARBA00022679"/>
    </source>
</evidence>
<keyword evidence="3" id="KW-0547">Nucleotide-binding</keyword>
<name>A0AAV9R1K6_9TELE</name>
<evidence type="ECO:0000256" key="5">
    <source>
        <dbReference type="ARBA" id="ARBA00022840"/>
    </source>
</evidence>
<dbReference type="GO" id="GO:0004709">
    <property type="term" value="F:MAP kinase kinase kinase activity"/>
    <property type="evidence" value="ECO:0007669"/>
    <property type="project" value="TreeGrafter"/>
</dbReference>
<comment type="caution">
    <text evidence="8">The sequence shown here is derived from an EMBL/GenBank/DDBJ whole genome shotgun (WGS) entry which is preliminary data.</text>
</comment>
<dbReference type="InterPro" id="IPR025136">
    <property type="entry name" value="MAP3K_TRAF-bd"/>
</dbReference>